<evidence type="ECO:0000256" key="4">
    <source>
        <dbReference type="ARBA" id="ARBA00022695"/>
    </source>
</evidence>
<comment type="similarity">
    <text evidence="6">Belongs to the DarT ADP-ribosyltransferase family.</text>
</comment>
<dbReference type="EMBL" id="NXGD01000002">
    <property type="protein sequence ID" value="PRN01365.1"/>
    <property type="molecule type" value="Genomic_DNA"/>
</dbReference>
<name>A0A2S9TRA8_9BACT</name>
<dbReference type="InterPro" id="IPR029494">
    <property type="entry name" value="DarT"/>
</dbReference>
<sequence>MSLNRNQFLDNFQNRLSAQFTGTQNWWTKSLFHFTDIKNAISIIENGKIYSRNKVIELNLMQNDNANDSVILNTNNEHKNYVRLYFGPSTPTQKNNEGIKPKDKIFQNAHCPIPIMFVFDFKKIFLLQNIRFTDGNLATNPNIYENIEYLNNLNFNLIYHRSWLQNDEMKSKIINARHSEVIVRDELNLENNLRFIAVRSEAEKEFLLYCLSDIMKRIFENKIFVQPQTGIFTNDWLYVDRVSLFENQLNINWHLCGNLSCSGKFKLYVELKYLDGSNIRYLLLNNWYPDNNIQILNLPEEYINYDFEVNIFIDDIKVYNNILYSEK</sequence>
<comment type="caution">
    <text evidence="8">The sequence shown here is derived from an EMBL/GenBank/DDBJ whole genome shotgun (WGS) entry which is preliminary data.</text>
</comment>
<keyword evidence="2" id="KW-0328">Glycosyltransferase</keyword>
<dbReference type="PROSITE" id="PS52018">
    <property type="entry name" value="DART"/>
    <property type="match status" value="1"/>
</dbReference>
<organism evidence="8 9">
    <name type="scientific">Aliarcobacter cryaerophilus</name>
    <dbReference type="NCBI Taxonomy" id="28198"/>
    <lineage>
        <taxon>Bacteria</taxon>
        <taxon>Pseudomonadati</taxon>
        <taxon>Campylobacterota</taxon>
        <taxon>Epsilonproteobacteria</taxon>
        <taxon>Campylobacterales</taxon>
        <taxon>Arcobacteraceae</taxon>
        <taxon>Aliarcobacter</taxon>
    </lineage>
</organism>
<evidence type="ECO:0000256" key="2">
    <source>
        <dbReference type="ARBA" id="ARBA00022676"/>
    </source>
</evidence>
<proteinExistence type="inferred from homology"/>
<dbReference type="AlphaFoldDB" id="A0A2S9TRA8"/>
<protein>
    <recommendedName>
        <fullName evidence="7">DarT domain-containing protein</fullName>
    </recommendedName>
</protein>
<feature type="domain" description="DarT" evidence="7">
    <location>
        <begin position="29"/>
        <end position="231"/>
    </location>
</feature>
<keyword evidence="4" id="KW-0548">Nucleotidyltransferase</keyword>
<dbReference type="GO" id="GO:0016757">
    <property type="term" value="F:glycosyltransferase activity"/>
    <property type="evidence" value="ECO:0007669"/>
    <property type="project" value="UniProtKB-KW"/>
</dbReference>
<evidence type="ECO:0000313" key="8">
    <source>
        <dbReference type="EMBL" id="PRN01365.1"/>
    </source>
</evidence>
<dbReference type="GO" id="GO:0016779">
    <property type="term" value="F:nucleotidyltransferase activity"/>
    <property type="evidence" value="ECO:0007669"/>
    <property type="project" value="UniProtKB-KW"/>
</dbReference>
<dbReference type="Proteomes" id="UP000238811">
    <property type="component" value="Unassembled WGS sequence"/>
</dbReference>
<evidence type="ECO:0000256" key="6">
    <source>
        <dbReference type="PROSITE-ProRule" id="PRU01362"/>
    </source>
</evidence>
<keyword evidence="5 6" id="KW-0238">DNA-binding</keyword>
<evidence type="ECO:0000313" key="9">
    <source>
        <dbReference type="Proteomes" id="UP000238811"/>
    </source>
</evidence>
<dbReference type="GO" id="GO:0003677">
    <property type="term" value="F:DNA binding"/>
    <property type="evidence" value="ECO:0007669"/>
    <property type="project" value="UniProtKB-UniRule"/>
</dbReference>
<accession>A0A2S9TRA8</accession>
<keyword evidence="1 6" id="KW-1277">Toxin-antitoxin system</keyword>
<gene>
    <name evidence="8" type="ORF">CJ668_02540</name>
</gene>
<reference evidence="8 9" key="1">
    <citation type="submission" date="2017-09" db="EMBL/GenBank/DDBJ databases">
        <title>Reassesment of A. cryaerophilus.</title>
        <authorList>
            <person name="Perez-Cataluna A."/>
            <person name="Collado L."/>
            <person name="Salgado O."/>
            <person name="Lefinanco V."/>
            <person name="Figueras M.J."/>
        </authorList>
    </citation>
    <scope>NUCLEOTIDE SEQUENCE [LARGE SCALE GENOMIC DNA]</scope>
    <source>
        <strain evidence="8 9">LMG 10229</strain>
    </source>
</reference>
<comment type="caution">
    <text evidence="6">Lacks conserved residue(s) required for the propagation of feature annotation.</text>
</comment>
<keyword evidence="3" id="KW-0808">Transferase</keyword>
<dbReference type="Pfam" id="PF14487">
    <property type="entry name" value="DarT"/>
    <property type="match status" value="1"/>
</dbReference>
<evidence type="ECO:0000256" key="3">
    <source>
        <dbReference type="ARBA" id="ARBA00022679"/>
    </source>
</evidence>
<evidence type="ECO:0000259" key="7">
    <source>
        <dbReference type="PROSITE" id="PS52018"/>
    </source>
</evidence>
<evidence type="ECO:0000256" key="1">
    <source>
        <dbReference type="ARBA" id="ARBA00022649"/>
    </source>
</evidence>
<evidence type="ECO:0000256" key="5">
    <source>
        <dbReference type="ARBA" id="ARBA00023125"/>
    </source>
</evidence>